<feature type="compositionally biased region" description="Low complexity" evidence="1">
    <location>
        <begin position="46"/>
        <end position="57"/>
    </location>
</feature>
<keyword evidence="3" id="KW-1185">Reference proteome</keyword>
<dbReference type="Proteomes" id="UP000054279">
    <property type="component" value="Unassembled WGS sequence"/>
</dbReference>
<dbReference type="InterPro" id="IPR021109">
    <property type="entry name" value="Peptidase_aspartic_dom_sf"/>
</dbReference>
<organism evidence="2 3">
    <name type="scientific">Sphaerobolus stellatus (strain SS14)</name>
    <dbReference type="NCBI Taxonomy" id="990650"/>
    <lineage>
        <taxon>Eukaryota</taxon>
        <taxon>Fungi</taxon>
        <taxon>Dikarya</taxon>
        <taxon>Basidiomycota</taxon>
        <taxon>Agaricomycotina</taxon>
        <taxon>Agaricomycetes</taxon>
        <taxon>Phallomycetidae</taxon>
        <taxon>Geastrales</taxon>
        <taxon>Sphaerobolaceae</taxon>
        <taxon>Sphaerobolus</taxon>
    </lineage>
</organism>
<protein>
    <submittedName>
        <fullName evidence="2">Uncharacterized protein</fullName>
    </submittedName>
</protein>
<dbReference type="EMBL" id="KN837250">
    <property type="protein sequence ID" value="KIJ31003.1"/>
    <property type="molecule type" value="Genomic_DNA"/>
</dbReference>
<dbReference type="Gene3D" id="2.40.70.10">
    <property type="entry name" value="Acid Proteases"/>
    <property type="match status" value="1"/>
</dbReference>
<sequence length="136" mass="15150">MMIRDEDSISTVSSSEAKDALEVSQEIYDDIADRLGEQYHCRLHGSSDSDSNQSHSSIPDLEPIHINAMTVKDRGDELNFITAPEQNMVRPKNKDMERLLPKSPVIPISINGHPARALIDTGSTLGRYFEATYHAP</sequence>
<dbReference type="SUPFAM" id="SSF50630">
    <property type="entry name" value="Acid proteases"/>
    <property type="match status" value="1"/>
</dbReference>
<reference evidence="2 3" key="1">
    <citation type="submission" date="2014-06" db="EMBL/GenBank/DDBJ databases">
        <title>Evolutionary Origins and Diversification of the Mycorrhizal Mutualists.</title>
        <authorList>
            <consortium name="DOE Joint Genome Institute"/>
            <consortium name="Mycorrhizal Genomics Consortium"/>
            <person name="Kohler A."/>
            <person name="Kuo A."/>
            <person name="Nagy L.G."/>
            <person name="Floudas D."/>
            <person name="Copeland A."/>
            <person name="Barry K.W."/>
            <person name="Cichocki N."/>
            <person name="Veneault-Fourrey C."/>
            <person name="LaButti K."/>
            <person name="Lindquist E.A."/>
            <person name="Lipzen A."/>
            <person name="Lundell T."/>
            <person name="Morin E."/>
            <person name="Murat C."/>
            <person name="Riley R."/>
            <person name="Ohm R."/>
            <person name="Sun H."/>
            <person name="Tunlid A."/>
            <person name="Henrissat B."/>
            <person name="Grigoriev I.V."/>
            <person name="Hibbett D.S."/>
            <person name="Martin F."/>
        </authorList>
    </citation>
    <scope>NUCLEOTIDE SEQUENCE [LARGE SCALE GENOMIC DNA]</scope>
    <source>
        <strain evidence="2 3">SS14</strain>
    </source>
</reference>
<gene>
    <name evidence="2" type="ORF">M422DRAFT_53545</name>
</gene>
<feature type="region of interest" description="Disordered" evidence="1">
    <location>
        <begin position="1"/>
        <end position="20"/>
    </location>
</feature>
<evidence type="ECO:0000313" key="3">
    <source>
        <dbReference type="Proteomes" id="UP000054279"/>
    </source>
</evidence>
<dbReference type="HOGENOM" id="CLU_1876733_0_0_1"/>
<name>A0A0C9TM45_SPHS4</name>
<evidence type="ECO:0000256" key="1">
    <source>
        <dbReference type="SAM" id="MobiDB-lite"/>
    </source>
</evidence>
<accession>A0A0C9TM45</accession>
<proteinExistence type="predicted"/>
<evidence type="ECO:0000313" key="2">
    <source>
        <dbReference type="EMBL" id="KIJ31003.1"/>
    </source>
</evidence>
<dbReference type="AlphaFoldDB" id="A0A0C9TM45"/>
<feature type="region of interest" description="Disordered" evidence="1">
    <location>
        <begin position="42"/>
        <end position="62"/>
    </location>
</feature>